<evidence type="ECO:0000256" key="7">
    <source>
        <dbReference type="ARBA" id="ARBA00023242"/>
    </source>
</evidence>
<dbReference type="PANTHER" id="PTHR10758">
    <property type="entry name" value="26S PROTEASOME NON-ATPASE REGULATORY SUBUNIT 3/COP9 SIGNALOSOME COMPLEX SUBUNIT 3"/>
    <property type="match status" value="1"/>
</dbReference>
<evidence type="ECO:0000256" key="8">
    <source>
        <dbReference type="SAM" id="MobiDB-lite"/>
    </source>
</evidence>
<gene>
    <name evidence="10" type="ORF">KUTeg_003259</name>
</gene>
<evidence type="ECO:0000256" key="6">
    <source>
        <dbReference type="ARBA" id="ARBA00022790"/>
    </source>
</evidence>
<dbReference type="Pfam" id="PF01399">
    <property type="entry name" value="PCI"/>
    <property type="match status" value="1"/>
</dbReference>
<evidence type="ECO:0000256" key="1">
    <source>
        <dbReference type="ARBA" id="ARBA00004123"/>
    </source>
</evidence>
<dbReference type="InterPro" id="IPR050756">
    <property type="entry name" value="CSN3"/>
</dbReference>
<comment type="subcellular location">
    <subcellularLocation>
        <location evidence="2">Cytoplasm</location>
    </subcellularLocation>
    <subcellularLocation>
        <location evidence="1">Nucleus</location>
    </subcellularLocation>
</comment>
<sequence length="364" mass="40827">MKMAAALEQYVNTVQNLSSQGNFSQLCEFISKSADALAKNASHLDNVLATLDIQQHSLGILGIFKSIYLFDLSDADLCHKFTHNLVERKQPSRGIGILVKAINKIQLFPAQLTSIHSDLCQLCLLSKNMKPALPFLDVDINDIGKEAVTTPSMAVSHIMMEAYKKYILVALILQGKVPNLPKYTSQVVARYIKPLCQPYHDIASSYATNNPAELRTTATKHQETFNRDNNMGLVKQCITSLYKKNIQRLTKTFLTLSLTDMANRVKLSGPKEAEKYVLHMIEDGEIYATINQKDGMVRFHDNPEKYNSAAMLLIVDQEMQKSIQLDEKLREMDREIAVNPQYVQKSSGVHEDDLPGSSTKGQGY</sequence>
<dbReference type="InterPro" id="IPR000717">
    <property type="entry name" value="PCI_dom"/>
</dbReference>
<name>A0ABQ9FLL4_TEGGR</name>
<dbReference type="InterPro" id="IPR036390">
    <property type="entry name" value="WH_DNA-bd_sf"/>
</dbReference>
<dbReference type="InterPro" id="IPR055089">
    <property type="entry name" value="COP9_N"/>
</dbReference>
<dbReference type="PANTHER" id="PTHR10758:SF1">
    <property type="entry name" value="COP9 SIGNALOSOME COMPLEX SUBUNIT 3"/>
    <property type="match status" value="1"/>
</dbReference>
<feature type="region of interest" description="Disordered" evidence="8">
    <location>
        <begin position="340"/>
        <end position="364"/>
    </location>
</feature>
<evidence type="ECO:0000256" key="5">
    <source>
        <dbReference type="ARBA" id="ARBA00022490"/>
    </source>
</evidence>
<keyword evidence="5" id="KW-0963">Cytoplasm</keyword>
<dbReference type="EMBL" id="JARBDR010000214">
    <property type="protein sequence ID" value="KAJ8318168.1"/>
    <property type="molecule type" value="Genomic_DNA"/>
</dbReference>
<dbReference type="Gene3D" id="1.25.40.570">
    <property type="match status" value="1"/>
</dbReference>
<dbReference type="Proteomes" id="UP001217089">
    <property type="component" value="Unassembled WGS sequence"/>
</dbReference>
<proteinExistence type="inferred from homology"/>
<keyword evidence="7" id="KW-0539">Nucleus</keyword>
<protein>
    <recommendedName>
        <fullName evidence="4">COP9 signalosome complex subunit 3</fullName>
    </recommendedName>
</protein>
<evidence type="ECO:0000256" key="2">
    <source>
        <dbReference type="ARBA" id="ARBA00004496"/>
    </source>
</evidence>
<keyword evidence="11" id="KW-1185">Reference proteome</keyword>
<evidence type="ECO:0000256" key="3">
    <source>
        <dbReference type="ARBA" id="ARBA00007084"/>
    </source>
</evidence>
<comment type="caution">
    <text evidence="10">The sequence shown here is derived from an EMBL/GenBank/DDBJ whole genome shotgun (WGS) entry which is preliminary data.</text>
</comment>
<dbReference type="SUPFAM" id="SSF46785">
    <property type="entry name" value="Winged helix' DNA-binding domain"/>
    <property type="match status" value="1"/>
</dbReference>
<keyword evidence="6" id="KW-0736">Signalosome</keyword>
<feature type="domain" description="PCI" evidence="9">
    <location>
        <begin position="136"/>
        <end position="304"/>
    </location>
</feature>
<comment type="similarity">
    <text evidence="3">Belongs to the CSN3 family.</text>
</comment>
<dbReference type="Pfam" id="PF22788">
    <property type="entry name" value="COP9_hel_rpt"/>
    <property type="match status" value="2"/>
</dbReference>
<evidence type="ECO:0000259" key="9">
    <source>
        <dbReference type="PROSITE" id="PS50250"/>
    </source>
</evidence>
<reference evidence="10 11" key="1">
    <citation type="submission" date="2022-12" db="EMBL/GenBank/DDBJ databases">
        <title>Chromosome-level genome of Tegillarca granosa.</title>
        <authorList>
            <person name="Kim J."/>
        </authorList>
    </citation>
    <scope>NUCLEOTIDE SEQUENCE [LARGE SCALE GENOMIC DNA]</scope>
    <source>
        <strain evidence="10">Teg-2019</strain>
        <tissue evidence="10">Adductor muscle</tissue>
    </source>
</reference>
<evidence type="ECO:0000313" key="10">
    <source>
        <dbReference type="EMBL" id="KAJ8318168.1"/>
    </source>
</evidence>
<dbReference type="PROSITE" id="PS50250">
    <property type="entry name" value="PCI"/>
    <property type="match status" value="1"/>
</dbReference>
<accession>A0ABQ9FLL4</accession>
<dbReference type="SMART" id="SM00088">
    <property type="entry name" value="PINT"/>
    <property type="match status" value="1"/>
</dbReference>
<evidence type="ECO:0000256" key="4">
    <source>
        <dbReference type="ARBA" id="ARBA00014878"/>
    </source>
</evidence>
<organism evidence="10 11">
    <name type="scientific">Tegillarca granosa</name>
    <name type="common">Malaysian cockle</name>
    <name type="synonym">Anadara granosa</name>
    <dbReference type="NCBI Taxonomy" id="220873"/>
    <lineage>
        <taxon>Eukaryota</taxon>
        <taxon>Metazoa</taxon>
        <taxon>Spiralia</taxon>
        <taxon>Lophotrochozoa</taxon>
        <taxon>Mollusca</taxon>
        <taxon>Bivalvia</taxon>
        <taxon>Autobranchia</taxon>
        <taxon>Pteriomorphia</taxon>
        <taxon>Arcoida</taxon>
        <taxon>Arcoidea</taxon>
        <taxon>Arcidae</taxon>
        <taxon>Tegillarca</taxon>
    </lineage>
</organism>
<evidence type="ECO:0000313" key="11">
    <source>
        <dbReference type="Proteomes" id="UP001217089"/>
    </source>
</evidence>